<reference evidence="7" key="1">
    <citation type="submission" date="2017-06" db="EMBL/GenBank/DDBJ databases">
        <title>Complete genome sequence of Capnocytophaga sp. KCOM 1579 (=ChDC OS43) isolated from a human refractory periapical abscess lesion.</title>
        <authorList>
            <person name="Kook J.-K."/>
            <person name="Park S.-N."/>
            <person name="Lim Y.K."/>
            <person name="Roh H."/>
        </authorList>
    </citation>
    <scope>NUCLEOTIDE SEQUENCE [LARGE SCALE GENOMIC DNA]</scope>
    <source>
        <strain evidence="7">ChDC OS43</strain>
    </source>
</reference>
<protein>
    <recommendedName>
        <fullName evidence="5">Probable RNA 2'-phosphotransferase</fullName>
        <ecNumber evidence="5">2.7.1.-</ecNumber>
    </recommendedName>
</protein>
<dbReference type="InterPro" id="IPR042080">
    <property type="entry name" value="RNA_2'-PTrans_N"/>
</dbReference>
<gene>
    <name evidence="5" type="primary">kptA</name>
    <name evidence="6" type="ORF">CBG49_14950</name>
</gene>
<dbReference type="Gene3D" id="1.10.10.970">
    <property type="entry name" value="RNA 2'-phosphotransferase, Tpt1/KptA family, N-terminal domain"/>
    <property type="match status" value="1"/>
</dbReference>
<evidence type="ECO:0000256" key="5">
    <source>
        <dbReference type="HAMAP-Rule" id="MF_00299"/>
    </source>
</evidence>
<keyword evidence="3 5" id="KW-0520">NAD</keyword>
<dbReference type="InterPro" id="IPR002745">
    <property type="entry name" value="Ptrans_KptA/Tpt1"/>
</dbReference>
<dbReference type="NCBIfam" id="NF002014">
    <property type="entry name" value="PRK00819.1-4"/>
    <property type="match status" value="1"/>
</dbReference>
<dbReference type="PANTHER" id="PTHR12684:SF2">
    <property type="entry name" value="TRNA 2'-PHOSPHOTRANSFERASE 1"/>
    <property type="match status" value="1"/>
</dbReference>
<dbReference type="Pfam" id="PF01885">
    <property type="entry name" value="PTS_2-RNA"/>
    <property type="match status" value="1"/>
</dbReference>
<evidence type="ECO:0000313" key="7">
    <source>
        <dbReference type="Proteomes" id="UP000197007"/>
    </source>
</evidence>
<comment type="function">
    <text evidence="4 5">Removes the 2'-phosphate from RNA via an intermediate in which the phosphate is ADP-ribosylated by NAD followed by a presumed transesterification to release the RNA and generate ADP-ribose 1''-2''-cyclic phosphate (APPR&gt;P). May function as an ADP-ribosylase.</text>
</comment>
<dbReference type="GO" id="GO:0006388">
    <property type="term" value="P:tRNA splicing, via endonucleolytic cleavage and ligation"/>
    <property type="evidence" value="ECO:0007669"/>
    <property type="project" value="UniProtKB-UniRule"/>
</dbReference>
<proteinExistence type="inferred from homology"/>
<dbReference type="InterPro" id="IPR022928">
    <property type="entry name" value="RNA_2'-PTrans_KptA"/>
</dbReference>
<dbReference type="KEGG" id="capn:CBG49_14950"/>
<keyword evidence="7" id="KW-1185">Reference proteome</keyword>
<dbReference type="Gene3D" id="3.20.170.30">
    <property type="match status" value="1"/>
</dbReference>
<evidence type="ECO:0000256" key="3">
    <source>
        <dbReference type="ARBA" id="ARBA00023027"/>
    </source>
</evidence>
<evidence type="ECO:0000256" key="2">
    <source>
        <dbReference type="ARBA" id="ARBA00022679"/>
    </source>
</evidence>
<dbReference type="Proteomes" id="UP000197007">
    <property type="component" value="Chromosome"/>
</dbReference>
<evidence type="ECO:0000313" key="6">
    <source>
        <dbReference type="EMBL" id="ASF44286.1"/>
    </source>
</evidence>
<dbReference type="EC" id="2.7.1.-" evidence="5"/>
<dbReference type="SUPFAM" id="SSF56399">
    <property type="entry name" value="ADP-ribosylation"/>
    <property type="match status" value="1"/>
</dbReference>
<dbReference type="GO" id="GO:0003950">
    <property type="term" value="F:NAD+ poly-ADP-ribosyltransferase activity"/>
    <property type="evidence" value="ECO:0007669"/>
    <property type="project" value="InterPro"/>
</dbReference>
<name>A0A1Z4BSK1_9FLAO</name>
<dbReference type="PANTHER" id="PTHR12684">
    <property type="entry name" value="PUTATIVE PHOSPHOTRANSFERASE"/>
    <property type="match status" value="1"/>
</dbReference>
<accession>A0A1Z4BSK1</accession>
<sequence>MKMIEKHKKESKFLSLVLRHHPEAIGITLDTHGWAEVNVLIKNMKRKFPVFSLKMLEEIVATDSKQRYAFSEDNTKIRANQGHSLAVALELQPQTPPECLYHGTASRFVESILKSGLQKQTRQHVHLSMDIATATKVGARHGKPVIFKVNTMAMYEAGYVFYLSANGVWLTDEVLPKFLDLIVNV</sequence>
<dbReference type="AlphaFoldDB" id="A0A1Z4BSK1"/>
<dbReference type="EMBL" id="CP022022">
    <property type="protein sequence ID" value="ASF44286.1"/>
    <property type="molecule type" value="Genomic_DNA"/>
</dbReference>
<organism evidence="6 7">
    <name type="scientific">Capnocytophaga endodontalis</name>
    <dbReference type="NCBI Taxonomy" id="2708117"/>
    <lineage>
        <taxon>Bacteria</taxon>
        <taxon>Pseudomonadati</taxon>
        <taxon>Bacteroidota</taxon>
        <taxon>Flavobacteriia</taxon>
        <taxon>Flavobacteriales</taxon>
        <taxon>Flavobacteriaceae</taxon>
        <taxon>Capnocytophaga</taxon>
    </lineage>
</organism>
<dbReference type="HAMAP" id="MF_00299">
    <property type="entry name" value="KptA"/>
    <property type="match status" value="1"/>
</dbReference>
<comment type="similarity">
    <text evidence="1 5">Belongs to the KptA/TPT1 family.</text>
</comment>
<evidence type="ECO:0000256" key="4">
    <source>
        <dbReference type="ARBA" id="ARBA00025212"/>
    </source>
</evidence>
<evidence type="ECO:0000256" key="1">
    <source>
        <dbReference type="ARBA" id="ARBA00009836"/>
    </source>
</evidence>
<dbReference type="InterPro" id="IPR042081">
    <property type="entry name" value="RNA_2'-PTrans_C"/>
</dbReference>
<keyword evidence="2 5" id="KW-0808">Transferase</keyword>
<dbReference type="GO" id="GO:0000215">
    <property type="term" value="F:tRNA 2'-phosphotransferase activity"/>
    <property type="evidence" value="ECO:0007669"/>
    <property type="project" value="TreeGrafter"/>
</dbReference>